<dbReference type="eggNOG" id="KOG1812">
    <property type="taxonomic scope" value="Eukaryota"/>
</dbReference>
<protein>
    <recommendedName>
        <fullName evidence="2">RBR-type E3 ubiquitin transferase</fullName>
        <ecNumber evidence="2">2.3.2.31</ecNumber>
    </recommendedName>
</protein>
<dbReference type="KEGG" id="glz:GLAREA_08524"/>
<keyword evidence="5" id="KW-0677">Repeat</keyword>
<keyword evidence="6" id="KW-0863">Zinc-finger</keyword>
<reference evidence="11 12" key="1">
    <citation type="journal article" date="2013" name="BMC Genomics">
        <title>Genomics-driven discovery of the pneumocandin biosynthetic gene cluster in the fungus Glarea lozoyensis.</title>
        <authorList>
            <person name="Chen L."/>
            <person name="Yue Q."/>
            <person name="Zhang X."/>
            <person name="Xiang M."/>
            <person name="Wang C."/>
            <person name="Li S."/>
            <person name="Che Y."/>
            <person name="Ortiz-Lopez F.J."/>
            <person name="Bills G.F."/>
            <person name="Liu X."/>
            <person name="An Z."/>
        </authorList>
    </citation>
    <scope>NUCLEOTIDE SEQUENCE [LARGE SCALE GENOMIC DNA]</scope>
    <source>
        <strain evidence="12">ATCC 20868 / MF5171</strain>
    </source>
</reference>
<dbReference type="EC" id="2.3.2.31" evidence="2"/>
<evidence type="ECO:0000256" key="3">
    <source>
        <dbReference type="ARBA" id="ARBA00022679"/>
    </source>
</evidence>
<dbReference type="HOGENOM" id="CLU_022048_7_0_1"/>
<dbReference type="GO" id="GO:0016567">
    <property type="term" value="P:protein ubiquitination"/>
    <property type="evidence" value="ECO:0007669"/>
    <property type="project" value="InterPro"/>
</dbReference>
<dbReference type="InterPro" id="IPR002867">
    <property type="entry name" value="IBR_dom"/>
</dbReference>
<accession>S3CXV9</accession>
<keyword evidence="3" id="KW-0808">Transferase</keyword>
<dbReference type="OMA" id="TITCTIC"/>
<dbReference type="InterPro" id="IPR044066">
    <property type="entry name" value="TRIAD_supradom"/>
</dbReference>
<dbReference type="OrthoDB" id="9977870at2759"/>
<dbReference type="RefSeq" id="XP_008088759.1">
    <property type="nucleotide sequence ID" value="XM_008090568.1"/>
</dbReference>
<evidence type="ECO:0000256" key="2">
    <source>
        <dbReference type="ARBA" id="ARBA00012251"/>
    </source>
</evidence>
<evidence type="ECO:0000256" key="7">
    <source>
        <dbReference type="ARBA" id="ARBA00022786"/>
    </source>
</evidence>
<proteinExistence type="predicted"/>
<dbReference type="GO" id="GO:0061630">
    <property type="term" value="F:ubiquitin protein ligase activity"/>
    <property type="evidence" value="ECO:0007669"/>
    <property type="project" value="UniProtKB-EC"/>
</dbReference>
<dbReference type="Gene3D" id="3.30.40.10">
    <property type="entry name" value="Zinc/RING finger domain, C3HC4 (zinc finger)"/>
    <property type="match status" value="1"/>
</dbReference>
<feature type="compositionally biased region" description="Low complexity" evidence="9">
    <location>
        <begin position="145"/>
        <end position="157"/>
    </location>
</feature>
<feature type="compositionally biased region" description="Polar residues" evidence="9">
    <location>
        <begin position="163"/>
        <end position="176"/>
    </location>
</feature>
<evidence type="ECO:0000259" key="10">
    <source>
        <dbReference type="PROSITE" id="PS51873"/>
    </source>
</evidence>
<dbReference type="PROSITE" id="PS51873">
    <property type="entry name" value="TRIAD"/>
    <property type="match status" value="1"/>
</dbReference>
<evidence type="ECO:0000313" key="11">
    <source>
        <dbReference type="EMBL" id="EPE24671.1"/>
    </source>
</evidence>
<evidence type="ECO:0000313" key="12">
    <source>
        <dbReference type="Proteomes" id="UP000016922"/>
    </source>
</evidence>
<dbReference type="GeneID" id="19467572"/>
<keyword evidence="4" id="KW-0479">Metal-binding</keyword>
<evidence type="ECO:0000256" key="9">
    <source>
        <dbReference type="SAM" id="MobiDB-lite"/>
    </source>
</evidence>
<dbReference type="PANTHER" id="PTHR11685">
    <property type="entry name" value="RBR FAMILY RING FINGER AND IBR DOMAIN-CONTAINING"/>
    <property type="match status" value="1"/>
</dbReference>
<keyword evidence="12" id="KW-1185">Reference proteome</keyword>
<feature type="region of interest" description="Disordered" evidence="9">
    <location>
        <begin position="140"/>
        <end position="176"/>
    </location>
</feature>
<dbReference type="GO" id="GO:0008270">
    <property type="term" value="F:zinc ion binding"/>
    <property type="evidence" value="ECO:0007669"/>
    <property type="project" value="UniProtKB-KW"/>
</dbReference>
<evidence type="ECO:0000256" key="5">
    <source>
        <dbReference type="ARBA" id="ARBA00022737"/>
    </source>
</evidence>
<gene>
    <name evidence="11" type="ORF">GLAREA_08524</name>
</gene>
<dbReference type="Proteomes" id="UP000016922">
    <property type="component" value="Unassembled WGS sequence"/>
</dbReference>
<name>S3CXV9_GLAL2</name>
<organism evidence="11 12">
    <name type="scientific">Glarea lozoyensis (strain ATCC 20868 / MF5171)</name>
    <dbReference type="NCBI Taxonomy" id="1116229"/>
    <lineage>
        <taxon>Eukaryota</taxon>
        <taxon>Fungi</taxon>
        <taxon>Dikarya</taxon>
        <taxon>Ascomycota</taxon>
        <taxon>Pezizomycotina</taxon>
        <taxon>Leotiomycetes</taxon>
        <taxon>Helotiales</taxon>
        <taxon>Helotiaceae</taxon>
        <taxon>Glarea</taxon>
    </lineage>
</organism>
<dbReference type="SUPFAM" id="SSF57850">
    <property type="entry name" value="RING/U-box"/>
    <property type="match status" value="1"/>
</dbReference>
<sequence length="449" mass="48786">MAVQRIVPAFQGIDDATAALILQLLLQDSEELAASGAKGKDRAGTSASDSELAVLLYQQELKKSEQFVNDRQVAAHLDPLGTITYNGLEQARRIKAARIPVTANAIVRALITTVAKEENDKGPSLTFSSTIAKAAASCPSPEKLSSNASSSGSSTQSDDTFKTSKTSIVSQSNSNSVKNAEINQQVAESSAWAASRNTSNKGKEKVTRCCVCYEDIPTYDVVDLSCEDHYCRDCLQQLFSHSFKDLTLFPPRCCKNELTPEIVGLLLTSDLIREFEERKLEYDTTDKIYCANSTCSAFLKKEHIDTTSNAAFCPACWTETCTLCKSPAHEGLCPEDETTKMILALAEKNHWKQCSSCKAMVEISFGCNHMRYPPLPLLLPLQLPTFPLTSPDVAAAPNGATRAALPGNTANARSGPKTTFSSARPPLRIAKPLCQESVGTSRLMRSRRI</sequence>
<evidence type="ECO:0000256" key="1">
    <source>
        <dbReference type="ARBA" id="ARBA00001798"/>
    </source>
</evidence>
<comment type="catalytic activity">
    <reaction evidence="1">
        <text>[E2 ubiquitin-conjugating enzyme]-S-ubiquitinyl-L-cysteine + [acceptor protein]-L-lysine = [E2 ubiquitin-conjugating enzyme]-L-cysteine + [acceptor protein]-N(6)-ubiquitinyl-L-lysine.</text>
        <dbReference type="EC" id="2.3.2.31"/>
    </reaction>
</comment>
<dbReference type="InterPro" id="IPR013083">
    <property type="entry name" value="Znf_RING/FYVE/PHD"/>
</dbReference>
<dbReference type="EMBL" id="KE145373">
    <property type="protein sequence ID" value="EPE24671.1"/>
    <property type="molecule type" value="Genomic_DNA"/>
</dbReference>
<evidence type="ECO:0000256" key="6">
    <source>
        <dbReference type="ARBA" id="ARBA00022771"/>
    </source>
</evidence>
<dbReference type="SMART" id="SM00647">
    <property type="entry name" value="IBR"/>
    <property type="match status" value="1"/>
</dbReference>
<dbReference type="AlphaFoldDB" id="S3CXV9"/>
<feature type="domain" description="RING-type" evidence="10">
    <location>
        <begin position="205"/>
        <end position="414"/>
    </location>
</feature>
<keyword evidence="8" id="KW-0862">Zinc</keyword>
<evidence type="ECO:0000256" key="4">
    <source>
        <dbReference type="ARBA" id="ARBA00022723"/>
    </source>
</evidence>
<dbReference type="Pfam" id="PF01485">
    <property type="entry name" value="IBR"/>
    <property type="match status" value="1"/>
</dbReference>
<dbReference type="InterPro" id="IPR031127">
    <property type="entry name" value="E3_UB_ligase_RBR"/>
</dbReference>
<keyword evidence="7" id="KW-0833">Ubl conjugation pathway</keyword>
<evidence type="ECO:0000256" key="8">
    <source>
        <dbReference type="ARBA" id="ARBA00022833"/>
    </source>
</evidence>